<reference evidence="3 4" key="1">
    <citation type="submission" date="2016-02" db="EMBL/GenBank/DDBJ databases">
        <title>Genome analysis of coral dinoflagellate symbionts highlights evolutionary adaptations to a symbiotic lifestyle.</title>
        <authorList>
            <person name="Aranda M."/>
            <person name="Li Y."/>
            <person name="Liew Y.J."/>
            <person name="Baumgarten S."/>
            <person name="Simakov O."/>
            <person name="Wilson M."/>
            <person name="Piel J."/>
            <person name="Ashoor H."/>
            <person name="Bougouffa S."/>
            <person name="Bajic V.B."/>
            <person name="Ryu T."/>
            <person name="Ravasi T."/>
            <person name="Bayer T."/>
            <person name="Micklem G."/>
            <person name="Kim H."/>
            <person name="Bhak J."/>
            <person name="Lajeunesse T.C."/>
            <person name="Voolstra C.R."/>
        </authorList>
    </citation>
    <scope>NUCLEOTIDE SEQUENCE [LARGE SCALE GENOMIC DNA]</scope>
    <source>
        <strain evidence="3 4">CCMP2467</strain>
    </source>
</reference>
<feature type="region of interest" description="Disordered" evidence="1">
    <location>
        <begin position="245"/>
        <end position="267"/>
    </location>
</feature>
<dbReference type="AlphaFoldDB" id="A0A1Q9ED15"/>
<evidence type="ECO:0000256" key="2">
    <source>
        <dbReference type="SAM" id="Phobius"/>
    </source>
</evidence>
<name>A0A1Q9ED15_SYMMI</name>
<dbReference type="Proteomes" id="UP000186817">
    <property type="component" value="Unassembled WGS sequence"/>
</dbReference>
<dbReference type="OrthoDB" id="433306at2759"/>
<evidence type="ECO:0000313" key="4">
    <source>
        <dbReference type="Proteomes" id="UP000186817"/>
    </source>
</evidence>
<keyword evidence="2" id="KW-0812">Transmembrane</keyword>
<sequence>MGMEYASPLNGITSDAEDDENSSRFWKLDLERAHFRQEMCSWAAIRDTLRFAFWLFAGFSLDWCMDVLADKDHSGVIEEIQSLWLLITLGGTIVAFYYRNWWLLGVCVGGDICLLSRDLLYHRTWQQCVNEYVEVSYTVNQIFALFLGPFVAWWFVVTSRALDRLYEFVPRTADIKNVNKSRDGFLHFVFGRDPAKEGIFGFTANVLKPLLQLKIKREYEQQPQSARVPMEVDFYKEYASKKVRQPSAPDSLEESSSESDLDPEEALGGVQVESPIWIRGRQVALIYSTQGHHVKVESWGSDGRATEAERTGPDEEQVATSMSMGNTHFQIKLRQSGQYKRIDEARSFQPLLLFCFGDGSGHTGYTPGRKTGPRRRPVLLQSQVQRQECCDQMMCAALAFPLVLGLIVVWKNPGKWGGYASIMYLILPEMVDVLVHNRTNDHDNPLLFGHEGHISRQEELLRTFKEGWDCVSVGNSFMGRLALCDSTFFLVGCIIIVLIGCYHLYAVSETLEMLNDLLHIHQRRDTRVQAMLLYRLHHIRGRITNKRCLEFIAGRALPDRLEPDASLSWWFETRAAVFADINFNFEKRKPILGLCLLAELVLILLTVLACAFRENDFVVMCYAASYGLFLGFVCLLFMYLGSKVNTQLDIGLEKVQKYVDVLPHSNSDGSLLSATRQQTTLKQLREYAEEYPLQLKFLGFPFTLNFLSVFAAPLTTFGATVGEGSTLKVCDLPWASSQPVWPRAYPVQRQAAAEMVVAAAGCVPCCFCIAWIAVILAVMGIRNMGDFSNKANAWDDPTMWQAATCEVLASGVSCTDKETRSTCGGYRSGAMPSSQPPVFLTEQIAVCPGTYWHLGDLRAAEEDEDDEEDEELMDVDQEETPARSLKGDTRRRRTFRYTPWALVSLQKESFDSLDADEGNKQISCAYEYGVPVASSAQYSSDGPYSGDVWTVEDIAKKWGNVSTRPCWIRVRGEAGERLASCAVALEKPGALKDKAEGSLSTAWSFLWIALGLAVFCTGLLGVEVVFIINTLQESRRSEGGAQQEGLVNNMGN</sequence>
<feature type="transmembrane region" description="Helical" evidence="2">
    <location>
        <begin position="487"/>
        <end position="505"/>
    </location>
</feature>
<feature type="transmembrane region" description="Helical" evidence="2">
    <location>
        <begin position="81"/>
        <end position="98"/>
    </location>
</feature>
<evidence type="ECO:0000256" key="1">
    <source>
        <dbReference type="SAM" id="MobiDB-lite"/>
    </source>
</evidence>
<feature type="region of interest" description="Disordered" evidence="1">
    <location>
        <begin position="860"/>
        <end position="886"/>
    </location>
</feature>
<feature type="transmembrane region" description="Helical" evidence="2">
    <location>
        <begin position="142"/>
        <end position="162"/>
    </location>
</feature>
<comment type="caution">
    <text evidence="3">The sequence shown here is derived from an EMBL/GenBank/DDBJ whole genome shotgun (WGS) entry which is preliminary data.</text>
</comment>
<feature type="compositionally biased region" description="Acidic residues" evidence="1">
    <location>
        <begin position="251"/>
        <end position="265"/>
    </location>
</feature>
<dbReference type="EMBL" id="LSRX01000188">
    <property type="protein sequence ID" value="OLQ05335.1"/>
    <property type="molecule type" value="Genomic_DNA"/>
</dbReference>
<keyword evidence="2" id="KW-1133">Transmembrane helix</keyword>
<feature type="transmembrane region" description="Helical" evidence="2">
    <location>
        <begin position="755"/>
        <end position="781"/>
    </location>
</feature>
<feature type="transmembrane region" description="Helical" evidence="2">
    <location>
        <begin position="1002"/>
        <end position="1028"/>
    </location>
</feature>
<keyword evidence="4" id="KW-1185">Reference proteome</keyword>
<feature type="transmembrane region" description="Helical" evidence="2">
    <location>
        <begin position="591"/>
        <end position="612"/>
    </location>
</feature>
<feature type="compositionally biased region" description="Acidic residues" evidence="1">
    <location>
        <begin position="861"/>
        <end position="879"/>
    </location>
</feature>
<gene>
    <name evidence="3" type="ORF">AK812_SmicGene11508</name>
</gene>
<proteinExistence type="predicted"/>
<accession>A0A1Q9ED15</accession>
<organism evidence="3 4">
    <name type="scientific">Symbiodinium microadriaticum</name>
    <name type="common">Dinoflagellate</name>
    <name type="synonym">Zooxanthella microadriatica</name>
    <dbReference type="NCBI Taxonomy" id="2951"/>
    <lineage>
        <taxon>Eukaryota</taxon>
        <taxon>Sar</taxon>
        <taxon>Alveolata</taxon>
        <taxon>Dinophyceae</taxon>
        <taxon>Suessiales</taxon>
        <taxon>Symbiodiniaceae</taxon>
        <taxon>Symbiodinium</taxon>
    </lineage>
</organism>
<evidence type="ECO:0000313" key="3">
    <source>
        <dbReference type="EMBL" id="OLQ05335.1"/>
    </source>
</evidence>
<feature type="transmembrane region" description="Helical" evidence="2">
    <location>
        <begin position="619"/>
        <end position="640"/>
    </location>
</feature>
<protein>
    <submittedName>
        <fullName evidence="3">Uncharacterized protein</fullName>
    </submittedName>
</protein>
<keyword evidence="2" id="KW-0472">Membrane</keyword>